<dbReference type="PANTHER" id="PTHR46648:SF1">
    <property type="entry name" value="ADENOSINE 5'-MONOPHOSPHORAMIDASE HNT1"/>
    <property type="match status" value="1"/>
</dbReference>
<dbReference type="PROSITE" id="PS51084">
    <property type="entry name" value="HIT_2"/>
    <property type="match status" value="1"/>
</dbReference>
<proteinExistence type="predicted"/>
<evidence type="ECO:0000313" key="6">
    <source>
        <dbReference type="Proteomes" id="UP000774326"/>
    </source>
</evidence>
<feature type="short sequence motif" description="Histidine triad motif" evidence="2 3">
    <location>
        <begin position="110"/>
        <end position="114"/>
    </location>
</feature>
<dbReference type="OrthoDB" id="672793at2759"/>
<dbReference type="Gene3D" id="3.30.428.10">
    <property type="entry name" value="HIT-like"/>
    <property type="match status" value="1"/>
</dbReference>
<evidence type="ECO:0000256" key="2">
    <source>
        <dbReference type="PIRSR" id="PIRSR601310-3"/>
    </source>
</evidence>
<dbReference type="InterPro" id="IPR001310">
    <property type="entry name" value="Histidine_triad_HIT"/>
</dbReference>
<evidence type="ECO:0000259" key="4">
    <source>
        <dbReference type="PROSITE" id="PS51084"/>
    </source>
</evidence>
<accession>A0A9P8PPW9</accession>
<dbReference type="SUPFAM" id="SSF54197">
    <property type="entry name" value="HIT-like"/>
    <property type="match status" value="1"/>
</dbReference>
<keyword evidence="6" id="KW-1185">Reference proteome</keyword>
<dbReference type="PANTHER" id="PTHR46648">
    <property type="entry name" value="HIT FAMILY PROTEIN 1"/>
    <property type="match status" value="1"/>
</dbReference>
<dbReference type="EMBL" id="JAEUBG010005308">
    <property type="protein sequence ID" value="KAH3676228.1"/>
    <property type="molecule type" value="Genomic_DNA"/>
</dbReference>
<comment type="caution">
    <text evidence="5">The sequence shown here is derived from an EMBL/GenBank/DDBJ whole genome shotgun (WGS) entry which is preliminary data.</text>
</comment>
<feature type="active site" description="Tele-AMP-histidine intermediate" evidence="1">
    <location>
        <position position="112"/>
    </location>
</feature>
<dbReference type="PROSITE" id="PS00892">
    <property type="entry name" value="HIT_1"/>
    <property type="match status" value="1"/>
</dbReference>
<evidence type="ECO:0000256" key="1">
    <source>
        <dbReference type="PIRSR" id="PIRSR601310-1"/>
    </source>
</evidence>
<dbReference type="GO" id="GO:0009117">
    <property type="term" value="P:nucleotide metabolic process"/>
    <property type="evidence" value="ECO:0007669"/>
    <property type="project" value="TreeGrafter"/>
</dbReference>
<dbReference type="Pfam" id="PF01230">
    <property type="entry name" value="HIT"/>
    <property type="match status" value="1"/>
</dbReference>
<name>A0A9P8PPW9_WICPI</name>
<dbReference type="InterPro" id="IPR019808">
    <property type="entry name" value="Histidine_triad_CS"/>
</dbReference>
<dbReference type="AlphaFoldDB" id="A0A9P8PPW9"/>
<protein>
    <recommendedName>
        <fullName evidence="4">HIT domain-containing protein</fullName>
    </recommendedName>
</protein>
<dbReference type="InterPro" id="IPR011146">
    <property type="entry name" value="HIT-like"/>
</dbReference>
<sequence length="155" mass="17314">MDLSSAFHCKSNVLTSFQLSIGEIPSFKLFETETVYSFLDIQPTASGHALVIPKEHGAKLHNLTDESLRDLLPVAKKIVKLLELNNDGHEGQGYNILQNNGRIAHQEVDHVHFHVIPKRDEATGLGVEWPAQETDFEALGKLHKELLAKIDSEKL</sequence>
<organism evidence="5 6">
    <name type="scientific">Wickerhamomyces pijperi</name>
    <name type="common">Yeast</name>
    <name type="synonym">Pichia pijperi</name>
    <dbReference type="NCBI Taxonomy" id="599730"/>
    <lineage>
        <taxon>Eukaryota</taxon>
        <taxon>Fungi</taxon>
        <taxon>Dikarya</taxon>
        <taxon>Ascomycota</taxon>
        <taxon>Saccharomycotina</taxon>
        <taxon>Saccharomycetes</taxon>
        <taxon>Phaffomycetales</taxon>
        <taxon>Wickerhamomycetaceae</taxon>
        <taxon>Wickerhamomyces</taxon>
    </lineage>
</organism>
<gene>
    <name evidence="5" type="ORF">WICPIJ_009188</name>
</gene>
<dbReference type="GO" id="GO:0003824">
    <property type="term" value="F:catalytic activity"/>
    <property type="evidence" value="ECO:0007669"/>
    <property type="project" value="InterPro"/>
</dbReference>
<reference evidence="5" key="2">
    <citation type="submission" date="2021-01" db="EMBL/GenBank/DDBJ databases">
        <authorList>
            <person name="Schikora-Tamarit M.A."/>
        </authorList>
    </citation>
    <scope>NUCLEOTIDE SEQUENCE</scope>
    <source>
        <strain evidence="5">CBS2887</strain>
    </source>
</reference>
<evidence type="ECO:0000256" key="3">
    <source>
        <dbReference type="PROSITE-ProRule" id="PRU00464"/>
    </source>
</evidence>
<feature type="domain" description="HIT" evidence="4">
    <location>
        <begin position="15"/>
        <end position="125"/>
    </location>
</feature>
<dbReference type="Proteomes" id="UP000774326">
    <property type="component" value="Unassembled WGS sequence"/>
</dbReference>
<dbReference type="InterPro" id="IPR036265">
    <property type="entry name" value="HIT-like_sf"/>
</dbReference>
<dbReference type="PRINTS" id="PR00332">
    <property type="entry name" value="HISTRIAD"/>
</dbReference>
<reference evidence="5" key="1">
    <citation type="journal article" date="2021" name="Open Biol.">
        <title>Shared evolutionary footprints suggest mitochondrial oxidative damage underlies multiple complex I losses in fungi.</title>
        <authorList>
            <person name="Schikora-Tamarit M.A."/>
            <person name="Marcet-Houben M."/>
            <person name="Nosek J."/>
            <person name="Gabaldon T."/>
        </authorList>
    </citation>
    <scope>NUCLEOTIDE SEQUENCE</scope>
    <source>
        <strain evidence="5">CBS2887</strain>
    </source>
</reference>
<evidence type="ECO:0000313" key="5">
    <source>
        <dbReference type="EMBL" id="KAH3676228.1"/>
    </source>
</evidence>